<dbReference type="InterPro" id="IPR035908">
    <property type="entry name" value="F0_ATP_A_sf"/>
</dbReference>
<feature type="transmembrane region" description="Helical" evidence="11">
    <location>
        <begin position="203"/>
        <end position="221"/>
    </location>
</feature>
<dbReference type="NCBIfam" id="NF004479">
    <property type="entry name" value="PRK05815.1-4"/>
    <property type="match status" value="1"/>
</dbReference>
<evidence type="ECO:0000256" key="6">
    <source>
        <dbReference type="ARBA" id="ARBA00022781"/>
    </source>
</evidence>
<feature type="transmembrane region" description="Helical" evidence="11">
    <location>
        <begin position="174"/>
        <end position="197"/>
    </location>
</feature>
<feature type="transmembrane region" description="Helical" evidence="11">
    <location>
        <begin position="75"/>
        <end position="94"/>
    </location>
</feature>
<dbReference type="Gene3D" id="1.20.120.220">
    <property type="entry name" value="ATP synthase, F0 complex, subunit A"/>
    <property type="match status" value="1"/>
</dbReference>
<gene>
    <name evidence="11" type="primary">atpB</name>
    <name evidence="13" type="ORF">AKK44_06535</name>
</gene>
<sequence>MGELTPTLTLGPVTFNLTLLAMCVVTIGLVFTFVYSASRNMTLRPKGKQTVLELILDFISGVTDEHVEKQHRSRYSLFFFCVFLFVMVANNLGLMTKLETLDHYNLWTSPTANIGFDLSLSFLISIICQVEGIRQRGFKAYVSRLMSPKVMAPMNLLEEVTNVLSLALRLYGNIFAGEVVTGLILKILVANVAWFPVALLLNIVWTGFSIFISCVQAYVFTKLTSMYLGKKVNEEEE</sequence>
<evidence type="ECO:0000256" key="7">
    <source>
        <dbReference type="ARBA" id="ARBA00022989"/>
    </source>
</evidence>
<evidence type="ECO:0000256" key="2">
    <source>
        <dbReference type="ARBA" id="ARBA00006810"/>
    </source>
</evidence>
<evidence type="ECO:0000313" key="13">
    <source>
        <dbReference type="EMBL" id="KPJ22009.1"/>
    </source>
</evidence>
<dbReference type="SUPFAM" id="SSF81336">
    <property type="entry name" value="F1F0 ATP synthase subunit A"/>
    <property type="match status" value="1"/>
</dbReference>
<dbReference type="InterPro" id="IPR045082">
    <property type="entry name" value="ATP_syn_F0_a_bact/chloroplast"/>
</dbReference>
<dbReference type="HAMAP" id="MF_01393">
    <property type="entry name" value="ATP_synth_a_bact"/>
    <property type="match status" value="1"/>
</dbReference>
<keyword evidence="7 11" id="KW-1133">Transmembrane helix</keyword>
<keyword evidence="10 11" id="KW-0066">ATP synthesis</keyword>
<dbReference type="Proteomes" id="UP000049578">
    <property type="component" value="Unassembled WGS sequence"/>
</dbReference>
<evidence type="ECO:0000256" key="9">
    <source>
        <dbReference type="ARBA" id="ARBA00023136"/>
    </source>
</evidence>
<keyword evidence="11" id="KW-1003">Cell membrane</keyword>
<name>A0A0P6S1S0_9STRE</name>
<accession>A0A0P6S1S0</accession>
<dbReference type="PROSITE" id="PS00449">
    <property type="entry name" value="ATPASE_A"/>
    <property type="match status" value="1"/>
</dbReference>
<comment type="function">
    <text evidence="11 12">Key component of the proton channel; it plays a direct role in the translocation of protons across the membrane.</text>
</comment>
<dbReference type="InterPro" id="IPR000568">
    <property type="entry name" value="ATP_synth_F0_asu"/>
</dbReference>
<dbReference type="GO" id="GO:0045259">
    <property type="term" value="C:proton-transporting ATP synthase complex"/>
    <property type="evidence" value="ECO:0007669"/>
    <property type="project" value="UniProtKB-KW"/>
</dbReference>
<feature type="transmembrane region" description="Helical" evidence="11">
    <location>
        <begin position="114"/>
        <end position="133"/>
    </location>
</feature>
<dbReference type="EMBL" id="LHQM01000030">
    <property type="protein sequence ID" value="KPJ22009.1"/>
    <property type="molecule type" value="Genomic_DNA"/>
</dbReference>
<evidence type="ECO:0000313" key="14">
    <source>
        <dbReference type="Proteomes" id="UP000049578"/>
    </source>
</evidence>
<protein>
    <recommendedName>
        <fullName evidence="11 12">ATP synthase subunit a</fullName>
    </recommendedName>
    <alternativeName>
        <fullName evidence="11">ATP synthase F0 sector subunit a</fullName>
    </alternativeName>
    <alternativeName>
        <fullName evidence="11">F-ATPase subunit 6</fullName>
    </alternativeName>
</protein>
<keyword evidence="5 11" id="KW-0812">Transmembrane</keyword>
<dbReference type="Pfam" id="PF00119">
    <property type="entry name" value="ATP-synt_A"/>
    <property type="match status" value="1"/>
</dbReference>
<comment type="caution">
    <text evidence="13">The sequence shown here is derived from an EMBL/GenBank/DDBJ whole genome shotgun (WGS) entry which is preliminary data.</text>
</comment>
<organism evidence="13 14">
    <name type="scientific">Streptococcus phocae</name>
    <dbReference type="NCBI Taxonomy" id="119224"/>
    <lineage>
        <taxon>Bacteria</taxon>
        <taxon>Bacillati</taxon>
        <taxon>Bacillota</taxon>
        <taxon>Bacilli</taxon>
        <taxon>Lactobacillales</taxon>
        <taxon>Streptococcaceae</taxon>
        <taxon>Streptococcus</taxon>
    </lineage>
</organism>
<dbReference type="NCBIfam" id="TIGR01131">
    <property type="entry name" value="ATP_synt_6_or_A"/>
    <property type="match status" value="1"/>
</dbReference>
<dbReference type="PANTHER" id="PTHR42823">
    <property type="entry name" value="ATP SYNTHASE SUBUNIT A, CHLOROPLASTIC"/>
    <property type="match status" value="1"/>
</dbReference>
<evidence type="ECO:0000256" key="8">
    <source>
        <dbReference type="ARBA" id="ARBA00023065"/>
    </source>
</evidence>
<dbReference type="GO" id="GO:0005886">
    <property type="term" value="C:plasma membrane"/>
    <property type="evidence" value="ECO:0007669"/>
    <property type="project" value="UniProtKB-SubCell"/>
</dbReference>
<keyword evidence="4 11" id="KW-0138">CF(0)</keyword>
<dbReference type="STRING" id="119224.AKK44_06535"/>
<evidence type="ECO:0000256" key="1">
    <source>
        <dbReference type="ARBA" id="ARBA00004141"/>
    </source>
</evidence>
<proteinExistence type="inferred from homology"/>
<keyword evidence="6 11" id="KW-0375">Hydrogen ion transport</keyword>
<keyword evidence="8 11" id="KW-0406">Ion transport</keyword>
<dbReference type="PATRIC" id="fig|119224.3.peg.1043"/>
<dbReference type="PRINTS" id="PR00123">
    <property type="entry name" value="ATPASEA"/>
</dbReference>
<dbReference type="AlphaFoldDB" id="A0A0P6S1S0"/>
<dbReference type="PANTHER" id="PTHR42823:SF3">
    <property type="entry name" value="ATP SYNTHASE SUBUNIT A, CHLOROPLASTIC"/>
    <property type="match status" value="1"/>
</dbReference>
<dbReference type="InterPro" id="IPR023011">
    <property type="entry name" value="ATP_synth_F0_asu_AS"/>
</dbReference>
<comment type="similarity">
    <text evidence="2 11 12">Belongs to the ATPase A chain family.</text>
</comment>
<comment type="subcellular location">
    <subcellularLocation>
        <location evidence="11 12">Cell membrane</location>
        <topology evidence="11 12">Multi-pass membrane protein</topology>
    </subcellularLocation>
    <subcellularLocation>
        <location evidence="1">Membrane</location>
        <topology evidence="1">Multi-pass membrane protein</topology>
    </subcellularLocation>
</comment>
<dbReference type="CDD" id="cd00310">
    <property type="entry name" value="ATP-synt_Fo_a_6"/>
    <property type="match status" value="1"/>
</dbReference>
<evidence type="ECO:0000256" key="12">
    <source>
        <dbReference type="RuleBase" id="RU000483"/>
    </source>
</evidence>
<evidence type="ECO:0000256" key="3">
    <source>
        <dbReference type="ARBA" id="ARBA00022448"/>
    </source>
</evidence>
<dbReference type="RefSeq" id="WP_054279014.1">
    <property type="nucleotide sequence ID" value="NZ_LHQM01000030.1"/>
</dbReference>
<reference evidence="13 14" key="1">
    <citation type="submission" date="2015-08" db="EMBL/GenBank/DDBJ databases">
        <title>Genome sequence of Streptococcus phocae subsp. phocae ATCC 51973T isolated from liver specimen obtained from seal.</title>
        <authorList>
            <person name="Avendano-Herrera R."/>
        </authorList>
    </citation>
    <scope>NUCLEOTIDE SEQUENCE [LARGE SCALE GENOMIC DNA]</scope>
    <source>
        <strain evidence="13 14">ATCC 51973</strain>
    </source>
</reference>
<keyword evidence="3 11" id="KW-0813">Transport</keyword>
<dbReference type="GO" id="GO:0042777">
    <property type="term" value="P:proton motive force-driven plasma membrane ATP synthesis"/>
    <property type="evidence" value="ECO:0007669"/>
    <property type="project" value="TreeGrafter"/>
</dbReference>
<evidence type="ECO:0000256" key="4">
    <source>
        <dbReference type="ARBA" id="ARBA00022547"/>
    </source>
</evidence>
<keyword evidence="9 11" id="KW-0472">Membrane</keyword>
<feature type="transmembrane region" description="Helical" evidence="11">
    <location>
        <begin position="15"/>
        <end position="38"/>
    </location>
</feature>
<dbReference type="GO" id="GO:0046933">
    <property type="term" value="F:proton-transporting ATP synthase activity, rotational mechanism"/>
    <property type="evidence" value="ECO:0007669"/>
    <property type="project" value="UniProtKB-UniRule"/>
</dbReference>
<evidence type="ECO:0000256" key="5">
    <source>
        <dbReference type="ARBA" id="ARBA00022692"/>
    </source>
</evidence>
<keyword evidence="14" id="KW-1185">Reference proteome</keyword>
<evidence type="ECO:0000256" key="10">
    <source>
        <dbReference type="ARBA" id="ARBA00023310"/>
    </source>
</evidence>
<evidence type="ECO:0000256" key="11">
    <source>
        <dbReference type="HAMAP-Rule" id="MF_01393"/>
    </source>
</evidence>